<sequence length="158" mass="18110">MYHWQPYYPHTYAYHPMMPFQYVSPYQHPATSAAAHYWHQHAQYGYYAPSNNAAHGTQASASNYYHPPAGQAPDRNLPDFQQNSVQNEASHPQSRKDQKHRGKRRERPAKQKIGRNPVIYQVPMSSDGAYEEGRDSRTGQCSQMHWDVYGKDAGGGSR</sequence>
<evidence type="ECO:0000313" key="2">
    <source>
        <dbReference type="EMBL" id="CAA7265180.1"/>
    </source>
</evidence>
<organism evidence="2 3">
    <name type="scientific">Cyclocybe aegerita</name>
    <name type="common">Black poplar mushroom</name>
    <name type="synonym">Agrocybe aegerita</name>
    <dbReference type="NCBI Taxonomy" id="1973307"/>
    <lineage>
        <taxon>Eukaryota</taxon>
        <taxon>Fungi</taxon>
        <taxon>Dikarya</taxon>
        <taxon>Basidiomycota</taxon>
        <taxon>Agaricomycotina</taxon>
        <taxon>Agaricomycetes</taxon>
        <taxon>Agaricomycetidae</taxon>
        <taxon>Agaricales</taxon>
        <taxon>Agaricineae</taxon>
        <taxon>Bolbitiaceae</taxon>
        <taxon>Cyclocybe</taxon>
    </lineage>
</organism>
<protein>
    <submittedName>
        <fullName evidence="2">Uncharacterized protein</fullName>
    </submittedName>
</protein>
<dbReference type="EMBL" id="CACVBS010000047">
    <property type="protein sequence ID" value="CAA7265180.1"/>
    <property type="molecule type" value="Genomic_DNA"/>
</dbReference>
<reference evidence="2 3" key="1">
    <citation type="submission" date="2020-01" db="EMBL/GenBank/DDBJ databases">
        <authorList>
            <person name="Gupta K D."/>
        </authorList>
    </citation>
    <scope>NUCLEOTIDE SEQUENCE [LARGE SCALE GENOMIC DNA]</scope>
</reference>
<comment type="caution">
    <text evidence="2">The sequence shown here is derived from an EMBL/GenBank/DDBJ whole genome shotgun (WGS) entry which is preliminary data.</text>
</comment>
<feature type="region of interest" description="Disordered" evidence="1">
    <location>
        <begin position="55"/>
        <end position="158"/>
    </location>
</feature>
<keyword evidence="3" id="KW-1185">Reference proteome</keyword>
<accession>A0A8S0WCR2</accession>
<name>A0A8S0WCR2_CYCAE</name>
<evidence type="ECO:0000313" key="3">
    <source>
        <dbReference type="Proteomes" id="UP000467700"/>
    </source>
</evidence>
<evidence type="ECO:0000256" key="1">
    <source>
        <dbReference type="SAM" id="MobiDB-lite"/>
    </source>
</evidence>
<proteinExistence type="predicted"/>
<feature type="compositionally biased region" description="Basic residues" evidence="1">
    <location>
        <begin position="97"/>
        <end position="113"/>
    </location>
</feature>
<dbReference type="AlphaFoldDB" id="A0A8S0WCR2"/>
<dbReference type="Proteomes" id="UP000467700">
    <property type="component" value="Unassembled WGS sequence"/>
</dbReference>
<gene>
    <name evidence="2" type="ORF">AAE3_LOCUS7415</name>
</gene>
<feature type="compositionally biased region" description="Polar residues" evidence="1">
    <location>
        <begin position="79"/>
        <end position="92"/>
    </location>
</feature>